<dbReference type="PANTHER" id="PTHR42711:SF19">
    <property type="entry name" value="DOXORUBICIN RESISTANCE ATP-BINDING PROTEIN DRRA"/>
    <property type="match status" value="1"/>
</dbReference>
<evidence type="ECO:0000256" key="7">
    <source>
        <dbReference type="ARBA" id="ARBA00023136"/>
    </source>
</evidence>
<evidence type="ECO:0000313" key="12">
    <source>
        <dbReference type="Proteomes" id="UP000662857"/>
    </source>
</evidence>
<dbReference type="InterPro" id="IPR003439">
    <property type="entry name" value="ABC_transporter-like_ATP-bd"/>
</dbReference>
<keyword evidence="7" id="KW-0472">Membrane</keyword>
<name>A0A895YDY6_9ACTN</name>
<keyword evidence="4" id="KW-0547">Nucleotide-binding</keyword>
<dbReference type="InterPro" id="IPR050763">
    <property type="entry name" value="ABC_transporter_ATP-binding"/>
</dbReference>
<evidence type="ECO:0000313" key="11">
    <source>
        <dbReference type="EMBL" id="QSB16024.1"/>
    </source>
</evidence>
<dbReference type="KEGG" id="nhy:JQS43_06835"/>
<dbReference type="Gene3D" id="3.40.50.300">
    <property type="entry name" value="P-loop containing nucleotide triphosphate hydrolases"/>
    <property type="match status" value="1"/>
</dbReference>
<dbReference type="RefSeq" id="WP_239678221.1">
    <property type="nucleotide sequence ID" value="NZ_CP070499.1"/>
</dbReference>
<keyword evidence="2" id="KW-0813">Transport</keyword>
<dbReference type="GO" id="GO:0005524">
    <property type="term" value="F:ATP binding"/>
    <property type="evidence" value="ECO:0007669"/>
    <property type="project" value="UniProtKB-KW"/>
</dbReference>
<dbReference type="Pfam" id="PF13732">
    <property type="entry name" value="DrrA1-3_C"/>
    <property type="match status" value="1"/>
</dbReference>
<dbReference type="InterPro" id="IPR027417">
    <property type="entry name" value="P-loop_NTPase"/>
</dbReference>
<dbReference type="PROSITE" id="PS00211">
    <property type="entry name" value="ABC_TRANSPORTER_1"/>
    <property type="match status" value="1"/>
</dbReference>
<keyword evidence="3" id="KW-1003">Cell membrane</keyword>
<evidence type="ECO:0000256" key="2">
    <source>
        <dbReference type="ARBA" id="ARBA00022448"/>
    </source>
</evidence>
<dbReference type="GO" id="GO:0046677">
    <property type="term" value="P:response to antibiotic"/>
    <property type="evidence" value="ECO:0007669"/>
    <property type="project" value="UniProtKB-KW"/>
</dbReference>
<dbReference type="EMBL" id="CP070499">
    <property type="protein sequence ID" value="QSB16024.1"/>
    <property type="molecule type" value="Genomic_DNA"/>
</dbReference>
<keyword evidence="6" id="KW-1278">Translocase</keyword>
<dbReference type="GO" id="GO:1900753">
    <property type="term" value="P:doxorubicin transport"/>
    <property type="evidence" value="ECO:0007669"/>
    <property type="project" value="InterPro"/>
</dbReference>
<dbReference type="SMART" id="SM00382">
    <property type="entry name" value="AAA"/>
    <property type="match status" value="1"/>
</dbReference>
<feature type="domain" description="ABC transporter" evidence="10">
    <location>
        <begin position="7"/>
        <end position="237"/>
    </location>
</feature>
<evidence type="ECO:0000256" key="9">
    <source>
        <dbReference type="ARBA" id="ARBA00049985"/>
    </source>
</evidence>
<evidence type="ECO:0000256" key="6">
    <source>
        <dbReference type="ARBA" id="ARBA00022967"/>
    </source>
</evidence>
<dbReference type="InterPro" id="IPR017871">
    <property type="entry name" value="ABC_transporter-like_CS"/>
</dbReference>
<dbReference type="PANTHER" id="PTHR42711">
    <property type="entry name" value="ABC TRANSPORTER ATP-BINDING PROTEIN"/>
    <property type="match status" value="1"/>
</dbReference>
<keyword evidence="5 11" id="KW-0067">ATP-binding</keyword>
<accession>A0A895YDY6</accession>
<dbReference type="GO" id="GO:0016887">
    <property type="term" value="F:ATP hydrolysis activity"/>
    <property type="evidence" value="ECO:0007669"/>
    <property type="project" value="InterPro"/>
</dbReference>
<dbReference type="PROSITE" id="PS50893">
    <property type="entry name" value="ABC_TRANSPORTER_2"/>
    <property type="match status" value="1"/>
</dbReference>
<evidence type="ECO:0000256" key="5">
    <source>
        <dbReference type="ARBA" id="ARBA00022840"/>
    </source>
</evidence>
<keyword evidence="12" id="KW-1185">Reference proteome</keyword>
<gene>
    <name evidence="11" type="ORF">JQS43_06835</name>
</gene>
<dbReference type="Pfam" id="PF00005">
    <property type="entry name" value="ABC_tran"/>
    <property type="match status" value="1"/>
</dbReference>
<dbReference type="InterPro" id="IPR005894">
    <property type="entry name" value="DrrA"/>
</dbReference>
<dbReference type="AlphaFoldDB" id="A0A895YDY6"/>
<comment type="similarity">
    <text evidence="9">Belongs to the ABC transporter superfamily. Drug exporter-1 (DrugE1) (TC 3.A.1.105) family.</text>
</comment>
<reference evidence="11" key="1">
    <citation type="submission" date="2021-02" db="EMBL/GenBank/DDBJ databases">
        <title>Natrosporangium hydrolyticum gen. nov., sp. nov, a haloalkaliphilic actinobacterium from a soda solonchak soil.</title>
        <authorList>
            <person name="Sorokin D.Y."/>
            <person name="Khijniak T.V."/>
            <person name="Zakharycheva A.P."/>
            <person name="Boueva O.V."/>
            <person name="Ariskina E.V."/>
            <person name="Hahnke R.L."/>
            <person name="Bunk B."/>
            <person name="Sproer C."/>
            <person name="Schumann P."/>
            <person name="Evtushenko L.I."/>
            <person name="Kublanov I.V."/>
        </authorList>
    </citation>
    <scope>NUCLEOTIDE SEQUENCE</scope>
    <source>
        <strain evidence="11">DSM 106523</strain>
    </source>
</reference>
<dbReference type="NCBIfam" id="TIGR01188">
    <property type="entry name" value="drrA"/>
    <property type="match status" value="1"/>
</dbReference>
<evidence type="ECO:0000256" key="1">
    <source>
        <dbReference type="ARBA" id="ARBA00004413"/>
    </source>
</evidence>
<dbReference type="GO" id="GO:0005886">
    <property type="term" value="C:plasma membrane"/>
    <property type="evidence" value="ECO:0007669"/>
    <property type="project" value="UniProtKB-SubCell"/>
</dbReference>
<evidence type="ECO:0000256" key="4">
    <source>
        <dbReference type="ARBA" id="ARBA00022741"/>
    </source>
</evidence>
<dbReference type="Proteomes" id="UP000662857">
    <property type="component" value="Chromosome"/>
</dbReference>
<dbReference type="InterPro" id="IPR003593">
    <property type="entry name" value="AAA+_ATPase"/>
</dbReference>
<proteinExistence type="inferred from homology"/>
<protein>
    <submittedName>
        <fullName evidence="11">ATP-binding cassette domain-containing protein</fullName>
    </submittedName>
</protein>
<comment type="subcellular location">
    <subcellularLocation>
        <location evidence="1">Cell membrane</location>
        <topology evidence="1">Peripheral membrane protein</topology>
        <orientation evidence="1">Cytoplasmic side</orientation>
    </subcellularLocation>
</comment>
<evidence type="ECO:0000256" key="3">
    <source>
        <dbReference type="ARBA" id="ARBA00022475"/>
    </source>
</evidence>
<evidence type="ECO:0000259" key="10">
    <source>
        <dbReference type="PROSITE" id="PS50893"/>
    </source>
</evidence>
<evidence type="ECO:0000256" key="8">
    <source>
        <dbReference type="ARBA" id="ARBA00023251"/>
    </source>
</evidence>
<organism evidence="11 12">
    <name type="scientific">Natronosporangium hydrolyticum</name>
    <dbReference type="NCBI Taxonomy" id="2811111"/>
    <lineage>
        <taxon>Bacteria</taxon>
        <taxon>Bacillati</taxon>
        <taxon>Actinomycetota</taxon>
        <taxon>Actinomycetes</taxon>
        <taxon>Micromonosporales</taxon>
        <taxon>Micromonosporaceae</taxon>
        <taxon>Natronosporangium</taxon>
    </lineage>
</organism>
<dbReference type="InterPro" id="IPR025302">
    <property type="entry name" value="DrrA1/2-like_C"/>
</dbReference>
<dbReference type="SUPFAM" id="SSF52540">
    <property type="entry name" value="P-loop containing nucleoside triphosphate hydrolases"/>
    <property type="match status" value="1"/>
</dbReference>
<keyword evidence="8" id="KW-0046">Antibiotic resistance</keyword>
<dbReference type="GO" id="GO:0043215">
    <property type="term" value="P:daunorubicin transport"/>
    <property type="evidence" value="ECO:0007669"/>
    <property type="project" value="InterPro"/>
</dbReference>
<sequence>MTTENAIEITGLRKSFGSNEVLKGVDLTVRRGSMLALLGPNGAGKSTLVKILSTLSLPDGGDIRVNGYDVVKERSKVRAEIGLTNQFVALDWMHTGRENLVMLGRLYHLSKADAKRRAAELLEQFDLNELADKRVKIYSGGNKRRLDLAACLIVRPSIIFLDEPTTGLDPRSRAVMWKAIQQLLADGTTILLTTQYLEEADALADKIAVIDGGTVIAEGSAETLKQRVGKDRLELVFADINNYSKALGVVEGESLLSDDEALRIGLVSKGPRHVKQMLDLIDQHGIEVESFALTTPTLDDVFFALTNRTAHATPEEVGVAQ</sequence>